<keyword evidence="3" id="KW-1185">Reference proteome</keyword>
<keyword evidence="1" id="KW-1133">Transmembrane helix</keyword>
<comment type="caution">
    <text evidence="2">The sequence shown here is derived from an EMBL/GenBank/DDBJ whole genome shotgun (WGS) entry which is preliminary data.</text>
</comment>
<evidence type="ECO:0000313" key="3">
    <source>
        <dbReference type="Proteomes" id="UP000029736"/>
    </source>
</evidence>
<dbReference type="Proteomes" id="UP000029736">
    <property type="component" value="Unassembled WGS sequence"/>
</dbReference>
<protein>
    <submittedName>
        <fullName evidence="2">Uncharacterized protein</fullName>
    </submittedName>
</protein>
<evidence type="ECO:0000256" key="1">
    <source>
        <dbReference type="SAM" id="Phobius"/>
    </source>
</evidence>
<name>A0A098S3Q4_9BACT</name>
<sequence length="113" mass="11785">MQPIRAFGNVKVASVVVGAVLGRASLVGVALFFVTEKLESPPPTPARMGMVLCCLLVYSGGPAFALALAGRARAVPLVRSWGEQCWSVGRQEAVAKRPLPWVTLAGPSPSDVA</sequence>
<gene>
    <name evidence="2" type="ORF">IX84_20060</name>
</gene>
<dbReference type="EMBL" id="JPOS01000075">
    <property type="protein sequence ID" value="KGE86760.1"/>
    <property type="molecule type" value="Genomic_DNA"/>
</dbReference>
<keyword evidence="1" id="KW-0812">Transmembrane</keyword>
<feature type="transmembrane region" description="Helical" evidence="1">
    <location>
        <begin position="46"/>
        <end position="69"/>
    </location>
</feature>
<feature type="transmembrane region" description="Helical" evidence="1">
    <location>
        <begin position="12"/>
        <end position="34"/>
    </location>
</feature>
<dbReference type="AlphaFoldDB" id="A0A098S3Q4"/>
<reference evidence="2 3" key="1">
    <citation type="journal article" date="2014" name="Int. J. Syst. Evol. Microbiol.">
        <title>Phaeodactylibacter xiamenensis gen. nov., sp. nov., a member of the family Saprospiraceae isolated from the marine alga Phaeodactylum tricornutum.</title>
        <authorList>
            <person name="Chen Z.Jr."/>
            <person name="Lei X."/>
            <person name="Lai Q."/>
            <person name="Li Y."/>
            <person name="Zhang B."/>
            <person name="Zhang J."/>
            <person name="Zhang H."/>
            <person name="Yang L."/>
            <person name="Zheng W."/>
            <person name="Tian Y."/>
            <person name="Yu Z."/>
            <person name="Xu H.Jr."/>
            <person name="Zheng T."/>
        </authorList>
    </citation>
    <scope>NUCLEOTIDE SEQUENCE [LARGE SCALE GENOMIC DNA]</scope>
    <source>
        <strain evidence="2 3">KD52</strain>
    </source>
</reference>
<organism evidence="2 3">
    <name type="scientific">Phaeodactylibacter xiamenensis</name>
    <dbReference type="NCBI Taxonomy" id="1524460"/>
    <lineage>
        <taxon>Bacteria</taxon>
        <taxon>Pseudomonadati</taxon>
        <taxon>Bacteroidota</taxon>
        <taxon>Saprospiria</taxon>
        <taxon>Saprospirales</taxon>
        <taxon>Haliscomenobacteraceae</taxon>
        <taxon>Phaeodactylibacter</taxon>
    </lineage>
</organism>
<proteinExistence type="predicted"/>
<evidence type="ECO:0000313" key="2">
    <source>
        <dbReference type="EMBL" id="KGE86760.1"/>
    </source>
</evidence>
<keyword evidence="1" id="KW-0472">Membrane</keyword>
<accession>A0A098S3Q4</accession>